<dbReference type="SUPFAM" id="SSF46785">
    <property type="entry name" value="Winged helix' DNA-binding domain"/>
    <property type="match status" value="1"/>
</dbReference>
<evidence type="ECO:0000256" key="1">
    <source>
        <dbReference type="ARBA" id="ARBA00009437"/>
    </source>
</evidence>
<keyword evidence="4" id="KW-0804">Transcription</keyword>
<keyword evidence="3" id="KW-0238">DNA-binding</keyword>
<evidence type="ECO:0000313" key="7">
    <source>
        <dbReference type="Proteomes" id="UP001501138"/>
    </source>
</evidence>
<evidence type="ECO:0000256" key="3">
    <source>
        <dbReference type="ARBA" id="ARBA00023125"/>
    </source>
</evidence>
<dbReference type="Gene3D" id="1.10.10.10">
    <property type="entry name" value="Winged helix-like DNA-binding domain superfamily/Winged helix DNA-binding domain"/>
    <property type="match status" value="1"/>
</dbReference>
<keyword evidence="2" id="KW-0805">Transcription regulation</keyword>
<comment type="similarity">
    <text evidence="1">Belongs to the LysR transcriptional regulatory family.</text>
</comment>
<dbReference type="PRINTS" id="PR00039">
    <property type="entry name" value="HTHLYSR"/>
</dbReference>
<dbReference type="Pfam" id="PF03466">
    <property type="entry name" value="LysR_substrate"/>
    <property type="match status" value="1"/>
</dbReference>
<dbReference type="InterPro" id="IPR005119">
    <property type="entry name" value="LysR_subst-bd"/>
</dbReference>
<protein>
    <submittedName>
        <fullName evidence="6">Selenium metabolism-associated LysR family transcriptional regulator</fullName>
    </submittedName>
</protein>
<dbReference type="Gene3D" id="3.40.190.290">
    <property type="match status" value="1"/>
</dbReference>
<dbReference type="PANTHER" id="PTHR30126">
    <property type="entry name" value="HTH-TYPE TRANSCRIPTIONAL REGULATOR"/>
    <property type="match status" value="1"/>
</dbReference>
<evidence type="ECO:0000256" key="2">
    <source>
        <dbReference type="ARBA" id="ARBA00023015"/>
    </source>
</evidence>
<dbReference type="InterPro" id="IPR000847">
    <property type="entry name" value="LysR_HTH_N"/>
</dbReference>
<evidence type="ECO:0000259" key="5">
    <source>
        <dbReference type="PROSITE" id="PS50931"/>
    </source>
</evidence>
<dbReference type="Pfam" id="PF00126">
    <property type="entry name" value="HTH_1"/>
    <property type="match status" value="1"/>
</dbReference>
<sequence>MVSLNQLEVLVAVVEAGGFSGAAKAMYLSQPSVSNHVRNLESSLGVRLVERTTAGARTTPAGDVVVDHARRIFGLLDSLEQEVASYRGLGAGRLLVAGTTTLGTYLLPRLVADFSSRAPNVDCQIRVGNEQAVEEWIVRGEATLGLCIDEPREHLESEPLLEDEIMLVAGPGSRLAGRVLEPGDLRGQRFLLRERGSATRRLQEEILHAWGLESEARWELWGPETLKEAAAEGLGVALLSEHVTVRERAAGQLVALRVEPAPPRRTVSLVRRGDRVLTPPEEAFVAMLRSLGSWPG</sequence>
<feature type="domain" description="HTH lysR-type" evidence="5">
    <location>
        <begin position="2"/>
        <end position="59"/>
    </location>
</feature>
<dbReference type="InterPro" id="IPR036390">
    <property type="entry name" value="WH_DNA-bd_sf"/>
</dbReference>
<proteinExistence type="inferred from homology"/>
<evidence type="ECO:0000313" key="6">
    <source>
        <dbReference type="EMBL" id="GAA1726753.1"/>
    </source>
</evidence>
<name>A0ABP4VN80_9MICO</name>
<comment type="caution">
    <text evidence="6">The sequence shown here is derived from an EMBL/GenBank/DDBJ whole genome shotgun (WGS) entry which is preliminary data.</text>
</comment>
<dbReference type="Proteomes" id="UP001501138">
    <property type="component" value="Unassembled WGS sequence"/>
</dbReference>
<keyword evidence="7" id="KW-1185">Reference proteome</keyword>
<dbReference type="InterPro" id="IPR036388">
    <property type="entry name" value="WH-like_DNA-bd_sf"/>
</dbReference>
<dbReference type="PANTHER" id="PTHR30126:SF40">
    <property type="entry name" value="HTH-TYPE TRANSCRIPTIONAL REGULATOR GLTR"/>
    <property type="match status" value="1"/>
</dbReference>
<dbReference type="SUPFAM" id="SSF53850">
    <property type="entry name" value="Periplasmic binding protein-like II"/>
    <property type="match status" value="1"/>
</dbReference>
<organism evidence="6 7">
    <name type="scientific">Isoptericola hypogeus</name>
    <dbReference type="NCBI Taxonomy" id="300179"/>
    <lineage>
        <taxon>Bacteria</taxon>
        <taxon>Bacillati</taxon>
        <taxon>Actinomycetota</taxon>
        <taxon>Actinomycetes</taxon>
        <taxon>Micrococcales</taxon>
        <taxon>Promicromonosporaceae</taxon>
        <taxon>Isoptericola</taxon>
    </lineage>
</organism>
<evidence type="ECO:0000256" key="4">
    <source>
        <dbReference type="ARBA" id="ARBA00023163"/>
    </source>
</evidence>
<dbReference type="EMBL" id="BAAAPM010000004">
    <property type="protein sequence ID" value="GAA1726753.1"/>
    <property type="molecule type" value="Genomic_DNA"/>
</dbReference>
<reference evidence="7" key="1">
    <citation type="journal article" date="2019" name="Int. J. Syst. Evol. Microbiol.">
        <title>The Global Catalogue of Microorganisms (GCM) 10K type strain sequencing project: providing services to taxonomists for standard genome sequencing and annotation.</title>
        <authorList>
            <consortium name="The Broad Institute Genomics Platform"/>
            <consortium name="The Broad Institute Genome Sequencing Center for Infectious Disease"/>
            <person name="Wu L."/>
            <person name="Ma J."/>
        </authorList>
    </citation>
    <scope>NUCLEOTIDE SEQUENCE [LARGE SCALE GENOMIC DNA]</scope>
    <source>
        <strain evidence="7">JCM 15589</strain>
    </source>
</reference>
<gene>
    <name evidence="6" type="ORF">GCM10009809_23110</name>
</gene>
<dbReference type="PROSITE" id="PS50931">
    <property type="entry name" value="HTH_LYSR"/>
    <property type="match status" value="1"/>
</dbReference>
<accession>A0ABP4VN80</accession>